<reference evidence="1" key="1">
    <citation type="submission" date="2015-04" db="UniProtKB">
        <authorList>
            <consortium name="EnsemblPlants"/>
        </authorList>
    </citation>
    <scope>IDENTIFICATION</scope>
</reference>
<organism evidence="1">
    <name type="scientific">Oryza punctata</name>
    <name type="common">Red rice</name>
    <dbReference type="NCBI Taxonomy" id="4537"/>
    <lineage>
        <taxon>Eukaryota</taxon>
        <taxon>Viridiplantae</taxon>
        <taxon>Streptophyta</taxon>
        <taxon>Embryophyta</taxon>
        <taxon>Tracheophyta</taxon>
        <taxon>Spermatophyta</taxon>
        <taxon>Magnoliopsida</taxon>
        <taxon>Liliopsida</taxon>
        <taxon>Poales</taxon>
        <taxon>Poaceae</taxon>
        <taxon>BOP clade</taxon>
        <taxon>Oryzoideae</taxon>
        <taxon>Oryzeae</taxon>
        <taxon>Oryzinae</taxon>
        <taxon>Oryza</taxon>
    </lineage>
</organism>
<proteinExistence type="predicted"/>
<sequence>MAEAELLTTFQEVAIIDNVTVIKDNASYGAHIYTQIWTRDSRALRKRRGIPPKATPIHHT</sequence>
<protein>
    <submittedName>
        <fullName evidence="1">Uncharacterized protein</fullName>
    </submittedName>
</protein>
<evidence type="ECO:0000313" key="1">
    <source>
        <dbReference type="EnsemblPlants" id="OPUNC05G19380.1"/>
    </source>
</evidence>
<name>A0A0E0L4B8_ORYPU</name>
<reference evidence="1" key="2">
    <citation type="submission" date="2018-05" db="EMBL/GenBank/DDBJ databases">
        <title>OpunRS2 (Oryza punctata Reference Sequence Version 2).</title>
        <authorList>
            <person name="Zhang J."/>
            <person name="Kudrna D."/>
            <person name="Lee S."/>
            <person name="Talag J."/>
            <person name="Welchert J."/>
            <person name="Wing R.A."/>
        </authorList>
    </citation>
    <scope>NUCLEOTIDE SEQUENCE [LARGE SCALE GENOMIC DNA]</scope>
</reference>
<keyword evidence="2" id="KW-1185">Reference proteome</keyword>
<dbReference type="EnsemblPlants" id="OPUNC05G19380.1">
    <property type="protein sequence ID" value="OPUNC05G19380.1"/>
    <property type="gene ID" value="OPUNC05G19380"/>
</dbReference>
<dbReference type="Proteomes" id="UP000026962">
    <property type="component" value="Chromosome 5"/>
</dbReference>
<accession>A0A0E0L4B8</accession>
<dbReference type="Gramene" id="OPUNC05G19380.1">
    <property type="protein sequence ID" value="OPUNC05G19380.1"/>
    <property type="gene ID" value="OPUNC05G19380"/>
</dbReference>
<dbReference type="HOGENOM" id="CLU_2945771_0_0_1"/>
<evidence type="ECO:0000313" key="2">
    <source>
        <dbReference type="Proteomes" id="UP000026962"/>
    </source>
</evidence>
<dbReference type="AlphaFoldDB" id="A0A0E0L4B8"/>